<dbReference type="STRING" id="1314790.A0A1Y1YZ15"/>
<dbReference type="InterPro" id="IPR042099">
    <property type="entry name" value="ANL_N_sf"/>
</dbReference>
<proteinExistence type="inferred from homology"/>
<dbReference type="EMBL" id="MCFE01000048">
    <property type="protein sequence ID" value="ORY03283.1"/>
    <property type="molecule type" value="Genomic_DNA"/>
</dbReference>
<dbReference type="Gene3D" id="3.40.50.12780">
    <property type="entry name" value="N-terminal domain of ligase-like"/>
    <property type="match status" value="2"/>
</dbReference>
<gene>
    <name evidence="6" type="ORF">K493DRAFT_405033</name>
</gene>
<comment type="similarity">
    <text evidence="1">Belongs to the ATP-dependent AMP-binding enzyme family.</text>
</comment>
<dbReference type="GO" id="GO:0006631">
    <property type="term" value="P:fatty acid metabolic process"/>
    <property type="evidence" value="ECO:0007669"/>
    <property type="project" value="UniProtKB-KW"/>
</dbReference>
<keyword evidence="3" id="KW-0276">Fatty acid metabolism</keyword>
<comment type="caution">
    <text evidence="6">The sequence shown here is derived from an EMBL/GenBank/DDBJ whole genome shotgun (WGS) entry which is preliminary data.</text>
</comment>
<evidence type="ECO:0000313" key="6">
    <source>
        <dbReference type="EMBL" id="ORY03283.1"/>
    </source>
</evidence>
<dbReference type="Proteomes" id="UP000193498">
    <property type="component" value="Unassembled WGS sequence"/>
</dbReference>
<dbReference type="InterPro" id="IPR045851">
    <property type="entry name" value="AMP-bd_C_sf"/>
</dbReference>
<sequence length="519" mass="58122">MISTSATWLRFSLTTIEALPGFGLKMYGPHNINYCISELSLSREHSTISGTVGTNNQVATAPRRLENLRNTLGTGVGELAKPNNASDVISCDRHHEANRSQMNLVYFLQRSSNLFPDKVAVKMDELIYTYTEFLERVHCLGYALRAEGAQPGDRVACISPNIPALFEGYFGVPCLRAIIEAINYRLKASEIEYILDRSGSKLRFVDYESYDLVAHLADPLRNIRVHSSDPYEQFLAKGRSSNCGWKELSLLGNENDTLLTSESAMMCALPLFHCNEWIFPWAMAVIGRTNVMVKKIDYSYIRKVLATKAMVRGSPPSSNLIGRVKLLNLIPVHMCESTETYGPSVVSRWKPEWKSLTEHEQAIDVPFDDQTPGEVVTHGAMVMKGCYNDPAATEEAFKGDGYIQLRDCRKDIISGGENTRATIEVEQINEHPAALDIAVAQVTEDETISFCKKSMAGYKYPVEVVQDFSKTSTGKIQKFALRAKECERHGISAASALVTMWYCEKLELPSIDTTWRDFF</sequence>
<evidence type="ECO:0000259" key="5">
    <source>
        <dbReference type="Pfam" id="PF00501"/>
    </source>
</evidence>
<feature type="domain" description="AMP-dependent synthetase/ligase" evidence="5">
    <location>
        <begin position="109"/>
        <end position="209"/>
    </location>
</feature>
<dbReference type="GO" id="GO:0016874">
    <property type="term" value="F:ligase activity"/>
    <property type="evidence" value="ECO:0007669"/>
    <property type="project" value="UniProtKB-KW"/>
</dbReference>
<dbReference type="OrthoDB" id="1882297at2759"/>
<dbReference type="InterPro" id="IPR000873">
    <property type="entry name" value="AMP-dep_synth/lig_dom"/>
</dbReference>
<dbReference type="InParanoid" id="A0A1Y1YZ15"/>
<dbReference type="PANTHER" id="PTHR43859:SF4">
    <property type="entry name" value="BUTANOATE--COA LIGASE AAE1-RELATED"/>
    <property type="match status" value="1"/>
</dbReference>
<evidence type="ECO:0000256" key="4">
    <source>
        <dbReference type="ARBA" id="ARBA00023098"/>
    </source>
</evidence>
<dbReference type="AlphaFoldDB" id="A0A1Y1YZ15"/>
<organism evidence="6 7">
    <name type="scientific">Basidiobolus meristosporus CBS 931.73</name>
    <dbReference type="NCBI Taxonomy" id="1314790"/>
    <lineage>
        <taxon>Eukaryota</taxon>
        <taxon>Fungi</taxon>
        <taxon>Fungi incertae sedis</taxon>
        <taxon>Zoopagomycota</taxon>
        <taxon>Entomophthoromycotina</taxon>
        <taxon>Basidiobolomycetes</taxon>
        <taxon>Basidiobolales</taxon>
        <taxon>Basidiobolaceae</taxon>
        <taxon>Basidiobolus</taxon>
    </lineage>
</organism>
<reference evidence="6 7" key="1">
    <citation type="submission" date="2016-07" db="EMBL/GenBank/DDBJ databases">
        <title>Pervasive Adenine N6-methylation of Active Genes in Fungi.</title>
        <authorList>
            <consortium name="DOE Joint Genome Institute"/>
            <person name="Mondo S.J."/>
            <person name="Dannebaum R.O."/>
            <person name="Kuo R.C."/>
            <person name="Labutti K."/>
            <person name="Haridas S."/>
            <person name="Kuo A."/>
            <person name="Salamov A."/>
            <person name="Ahrendt S.R."/>
            <person name="Lipzen A."/>
            <person name="Sullivan W."/>
            <person name="Andreopoulos W.B."/>
            <person name="Clum A."/>
            <person name="Lindquist E."/>
            <person name="Daum C."/>
            <person name="Ramamoorthy G.K."/>
            <person name="Gryganskyi A."/>
            <person name="Culley D."/>
            <person name="Magnuson J.K."/>
            <person name="James T.Y."/>
            <person name="O'Malley M.A."/>
            <person name="Stajich J.E."/>
            <person name="Spatafora J.W."/>
            <person name="Visel A."/>
            <person name="Grigoriev I.V."/>
        </authorList>
    </citation>
    <scope>NUCLEOTIDE SEQUENCE [LARGE SCALE GENOMIC DNA]</scope>
    <source>
        <strain evidence="6 7">CBS 931.73</strain>
    </source>
</reference>
<protein>
    <submittedName>
        <fullName evidence="6">Acetyl-CoA synthetase-like protein</fullName>
    </submittedName>
</protein>
<evidence type="ECO:0000256" key="3">
    <source>
        <dbReference type="ARBA" id="ARBA00022832"/>
    </source>
</evidence>
<dbReference type="SUPFAM" id="SSF56801">
    <property type="entry name" value="Acetyl-CoA synthetase-like"/>
    <property type="match status" value="1"/>
</dbReference>
<evidence type="ECO:0000256" key="1">
    <source>
        <dbReference type="ARBA" id="ARBA00006432"/>
    </source>
</evidence>
<name>A0A1Y1YZ15_9FUNG</name>
<dbReference type="Pfam" id="PF00501">
    <property type="entry name" value="AMP-binding"/>
    <property type="match status" value="1"/>
</dbReference>
<dbReference type="Gene3D" id="3.30.300.30">
    <property type="match status" value="1"/>
</dbReference>
<keyword evidence="4" id="KW-0443">Lipid metabolism</keyword>
<keyword evidence="7" id="KW-1185">Reference proteome</keyword>
<evidence type="ECO:0000256" key="2">
    <source>
        <dbReference type="ARBA" id="ARBA00022598"/>
    </source>
</evidence>
<accession>A0A1Y1YZ15</accession>
<keyword evidence="2" id="KW-0436">Ligase</keyword>
<evidence type="ECO:0000313" key="7">
    <source>
        <dbReference type="Proteomes" id="UP000193498"/>
    </source>
</evidence>
<dbReference type="PANTHER" id="PTHR43859">
    <property type="entry name" value="ACYL-ACTIVATING ENZYME"/>
    <property type="match status" value="1"/>
</dbReference>